<feature type="compositionally biased region" description="Basic residues" evidence="8">
    <location>
        <begin position="437"/>
        <end position="446"/>
    </location>
</feature>
<accession>F4EZL2</accession>
<organism evidence="12 13">
    <name type="scientific">Selenomonas sputigena (strain ATCC 35185 / DSM 20758 / CCUG 44933 / VPI D19B-28)</name>
    <dbReference type="NCBI Taxonomy" id="546271"/>
    <lineage>
        <taxon>Bacteria</taxon>
        <taxon>Bacillati</taxon>
        <taxon>Bacillota</taxon>
        <taxon>Negativicutes</taxon>
        <taxon>Selenomonadales</taxon>
        <taxon>Selenomonadaceae</taxon>
        <taxon>Selenomonas</taxon>
    </lineage>
</organism>
<comment type="similarity">
    <text evidence="7">Belongs to the DEAD box helicase family.</text>
</comment>
<dbReference type="Pfam" id="PF00271">
    <property type="entry name" value="Helicase_C"/>
    <property type="match status" value="1"/>
</dbReference>
<feature type="region of interest" description="Disordered" evidence="8">
    <location>
        <begin position="362"/>
        <end position="446"/>
    </location>
</feature>
<evidence type="ECO:0000259" key="9">
    <source>
        <dbReference type="PROSITE" id="PS51192"/>
    </source>
</evidence>
<dbReference type="PROSITE" id="PS51195">
    <property type="entry name" value="Q_MOTIF"/>
    <property type="match status" value="1"/>
</dbReference>
<feature type="compositionally biased region" description="Basic and acidic residues" evidence="8">
    <location>
        <begin position="362"/>
        <end position="371"/>
    </location>
</feature>
<keyword evidence="13" id="KW-1185">Reference proteome</keyword>
<feature type="compositionally biased region" description="Basic residues" evidence="8">
    <location>
        <begin position="406"/>
        <end position="423"/>
    </location>
</feature>
<dbReference type="PANTHER" id="PTHR47963:SF8">
    <property type="entry name" value="ATP-DEPENDENT RNA HELICASE DEAD"/>
    <property type="match status" value="1"/>
</dbReference>
<dbReference type="SMART" id="SM00487">
    <property type="entry name" value="DEXDc"/>
    <property type="match status" value="1"/>
</dbReference>
<dbReference type="GO" id="GO:0003724">
    <property type="term" value="F:RNA helicase activity"/>
    <property type="evidence" value="ECO:0007669"/>
    <property type="project" value="UniProtKB-EC"/>
</dbReference>
<evidence type="ECO:0000256" key="8">
    <source>
        <dbReference type="SAM" id="MobiDB-lite"/>
    </source>
</evidence>
<dbReference type="InterPro" id="IPR044742">
    <property type="entry name" value="DEAD/DEAH_RhlB"/>
</dbReference>
<dbReference type="PROSITE" id="PS00039">
    <property type="entry name" value="DEAD_ATP_HELICASE"/>
    <property type="match status" value="1"/>
</dbReference>
<dbReference type="EC" id="3.6.4.13" evidence="1"/>
<sequence length="446" mass="49801">MNFSELHCPEVLVDALARQGIREATLVQEQAIPAVRSGRDAIVQAQTGTGKTLAFLLPLLERIKGNARVAQALVVSPTRELAMQTARVAKTLADAVGIRTALVYGGQDIERQKDKLRQKPQLIIATPGRLLDHLRRHSVELSQVNKIVLDEADELMRLGFVEDVETMLEALAGDHQLMLFSATMPERIRALTRRYMKEPREITVQPECVTLANIEQVIVDTREDTKLDKLCELLNKYQPYLAMVFCHTKQKVAHVTLELAGRGYLVDELHGDLTQTQRNLVMRRFREAKLQILVVTDIAARGLDIEGVTHVFNYDLPQDTEWYIHRIGRTGRAGAKGLAVTFVNAHQYDQLRRIEAGIKARLTKEKSERSGGKNVRRKTAAKAAAAKQENADKERTAPAKSAPPPKRGKAAQRARRVAKKRVGRPAARSKSGTKTNAGRRSHLGKR</sequence>
<evidence type="ECO:0000256" key="3">
    <source>
        <dbReference type="ARBA" id="ARBA00022801"/>
    </source>
</evidence>
<dbReference type="CDD" id="cd18787">
    <property type="entry name" value="SF2_C_DEAD"/>
    <property type="match status" value="1"/>
</dbReference>
<evidence type="ECO:0000259" key="11">
    <source>
        <dbReference type="PROSITE" id="PS51195"/>
    </source>
</evidence>
<dbReference type="PROSITE" id="PS51192">
    <property type="entry name" value="HELICASE_ATP_BIND_1"/>
    <property type="match status" value="1"/>
</dbReference>
<dbReference type="GO" id="GO:0005829">
    <property type="term" value="C:cytosol"/>
    <property type="evidence" value="ECO:0007669"/>
    <property type="project" value="TreeGrafter"/>
</dbReference>
<feature type="short sequence motif" description="Q motif" evidence="6">
    <location>
        <begin position="1"/>
        <end position="29"/>
    </location>
</feature>
<dbReference type="PROSITE" id="PS51194">
    <property type="entry name" value="HELICASE_CTER"/>
    <property type="match status" value="1"/>
</dbReference>
<dbReference type="Gene3D" id="3.40.50.300">
    <property type="entry name" value="P-loop containing nucleotide triphosphate hydrolases"/>
    <property type="match status" value="2"/>
</dbReference>
<evidence type="ECO:0000313" key="12">
    <source>
        <dbReference type="EMBL" id="AEB99769.1"/>
    </source>
</evidence>
<name>F4EZL2_SELS3</name>
<keyword evidence="3 7" id="KW-0378">Hydrolase</keyword>
<gene>
    <name evidence="12" type="ordered locus">Selsp_0804</name>
</gene>
<evidence type="ECO:0000256" key="2">
    <source>
        <dbReference type="ARBA" id="ARBA00022741"/>
    </source>
</evidence>
<evidence type="ECO:0000256" key="1">
    <source>
        <dbReference type="ARBA" id="ARBA00012552"/>
    </source>
</evidence>
<dbReference type="InterPro" id="IPR011545">
    <property type="entry name" value="DEAD/DEAH_box_helicase_dom"/>
</dbReference>
<dbReference type="PANTHER" id="PTHR47963">
    <property type="entry name" value="DEAD-BOX ATP-DEPENDENT RNA HELICASE 47, MITOCHONDRIAL"/>
    <property type="match status" value="1"/>
</dbReference>
<dbReference type="OrthoDB" id="9805696at2"/>
<protein>
    <recommendedName>
        <fullName evidence="1">RNA helicase</fullName>
        <ecNumber evidence="1">3.6.4.13</ecNumber>
    </recommendedName>
</protein>
<evidence type="ECO:0000256" key="7">
    <source>
        <dbReference type="RuleBase" id="RU000492"/>
    </source>
</evidence>
<dbReference type="InterPro" id="IPR027417">
    <property type="entry name" value="P-loop_NTPase"/>
</dbReference>
<dbReference type="SUPFAM" id="SSF52540">
    <property type="entry name" value="P-loop containing nucleoside triphosphate hydrolases"/>
    <property type="match status" value="1"/>
</dbReference>
<keyword evidence="4 7" id="KW-0347">Helicase</keyword>
<dbReference type="RefSeq" id="WP_013740698.1">
    <property type="nucleotide sequence ID" value="NC_015437.1"/>
</dbReference>
<proteinExistence type="inferred from homology"/>
<dbReference type="GO" id="GO:0016787">
    <property type="term" value="F:hydrolase activity"/>
    <property type="evidence" value="ECO:0007669"/>
    <property type="project" value="UniProtKB-KW"/>
</dbReference>
<dbReference type="EMBL" id="CP002637">
    <property type="protein sequence ID" value="AEB99769.1"/>
    <property type="molecule type" value="Genomic_DNA"/>
</dbReference>
<dbReference type="GO" id="GO:0033592">
    <property type="term" value="F:RNA strand annealing activity"/>
    <property type="evidence" value="ECO:0007669"/>
    <property type="project" value="TreeGrafter"/>
</dbReference>
<dbReference type="Pfam" id="PF00270">
    <property type="entry name" value="DEAD"/>
    <property type="match status" value="1"/>
</dbReference>
<evidence type="ECO:0000256" key="5">
    <source>
        <dbReference type="ARBA" id="ARBA00022840"/>
    </source>
</evidence>
<keyword evidence="2 7" id="KW-0547">Nucleotide-binding</keyword>
<dbReference type="InterPro" id="IPR014014">
    <property type="entry name" value="RNA_helicase_DEAD_Q_motif"/>
</dbReference>
<feature type="domain" description="DEAD-box RNA helicase Q" evidence="11">
    <location>
        <begin position="1"/>
        <end position="29"/>
    </location>
</feature>
<dbReference type="InterPro" id="IPR001650">
    <property type="entry name" value="Helicase_C-like"/>
</dbReference>
<keyword evidence="5 7" id="KW-0067">ATP-binding</keyword>
<evidence type="ECO:0000259" key="10">
    <source>
        <dbReference type="PROSITE" id="PS51194"/>
    </source>
</evidence>
<dbReference type="HOGENOM" id="CLU_003041_1_3_9"/>
<dbReference type="SMART" id="SM00490">
    <property type="entry name" value="HELICc"/>
    <property type="match status" value="1"/>
</dbReference>
<evidence type="ECO:0000256" key="4">
    <source>
        <dbReference type="ARBA" id="ARBA00022806"/>
    </source>
</evidence>
<dbReference type="CDD" id="cd00268">
    <property type="entry name" value="DEADc"/>
    <property type="match status" value="1"/>
</dbReference>
<dbReference type="InterPro" id="IPR014001">
    <property type="entry name" value="Helicase_ATP-bd"/>
</dbReference>
<dbReference type="Proteomes" id="UP000011124">
    <property type="component" value="Chromosome"/>
</dbReference>
<feature type="domain" description="Helicase C-terminal" evidence="10">
    <location>
        <begin position="213"/>
        <end position="376"/>
    </location>
</feature>
<dbReference type="AlphaFoldDB" id="F4EZL2"/>
<feature type="domain" description="Helicase ATP-binding" evidence="9">
    <location>
        <begin position="32"/>
        <end position="202"/>
    </location>
</feature>
<reference evidence="12 13" key="1">
    <citation type="submission" date="2011-04" db="EMBL/GenBank/DDBJ databases">
        <title>The complete genome of Selenomonas sputigena DSM 20758.</title>
        <authorList>
            <consortium name="US DOE Joint Genome Institute (JGI-PGF)"/>
            <person name="Lucas S."/>
            <person name="Copeland A."/>
            <person name="Lapidus A."/>
            <person name="Bruce D."/>
            <person name="Goodwin L."/>
            <person name="Pitluck S."/>
            <person name="Peters L."/>
            <person name="Kyrpides N."/>
            <person name="Mavromatis K."/>
            <person name="Ivanova N."/>
            <person name="Ovchinnikova G."/>
            <person name="Teshima H."/>
            <person name="Detter J.C."/>
            <person name="Tapia R."/>
            <person name="Han C."/>
            <person name="Land M."/>
            <person name="Hauser L."/>
            <person name="Markowitz V."/>
            <person name="Cheng J.-F."/>
            <person name="Hugenholtz P."/>
            <person name="Woyke T."/>
            <person name="Wu D."/>
            <person name="Gronow S."/>
            <person name="Wellnitz S."/>
            <person name="Schneider S."/>
            <person name="Klenk H.-P."/>
            <person name="Eisen J.A."/>
        </authorList>
    </citation>
    <scope>NUCLEOTIDE SEQUENCE [LARGE SCALE GENOMIC DNA]</scope>
    <source>
        <strain evidence="13">ATCC 35185 / DSM 20758 / VPI D19B-28</strain>
    </source>
</reference>
<dbReference type="KEGG" id="ssg:Selsp_0804"/>
<dbReference type="GO" id="GO:0005840">
    <property type="term" value="C:ribosome"/>
    <property type="evidence" value="ECO:0007669"/>
    <property type="project" value="TreeGrafter"/>
</dbReference>
<dbReference type="InterPro" id="IPR000629">
    <property type="entry name" value="RNA-helicase_DEAD-box_CS"/>
</dbReference>
<dbReference type="InterPro" id="IPR050547">
    <property type="entry name" value="DEAD_box_RNA_helicases"/>
</dbReference>
<evidence type="ECO:0000256" key="6">
    <source>
        <dbReference type="PROSITE-ProRule" id="PRU00552"/>
    </source>
</evidence>
<dbReference type="GO" id="GO:0009409">
    <property type="term" value="P:response to cold"/>
    <property type="evidence" value="ECO:0007669"/>
    <property type="project" value="TreeGrafter"/>
</dbReference>
<evidence type="ECO:0000313" key="13">
    <source>
        <dbReference type="Proteomes" id="UP000011124"/>
    </source>
</evidence>
<dbReference type="GO" id="GO:0005524">
    <property type="term" value="F:ATP binding"/>
    <property type="evidence" value="ECO:0007669"/>
    <property type="project" value="UniProtKB-KW"/>
</dbReference>